<dbReference type="RefSeq" id="WP_014229998.1">
    <property type="nucleotide sequence ID" value="NC_016612.1"/>
</dbReference>
<dbReference type="InterPro" id="IPR011663">
    <property type="entry name" value="UTRA"/>
</dbReference>
<name>A0A0H3HBS4_KLEM8</name>
<dbReference type="SMART" id="SM00866">
    <property type="entry name" value="UTRA"/>
    <property type="match status" value="1"/>
</dbReference>
<dbReference type="PROSITE" id="PS50949">
    <property type="entry name" value="HTH_GNTR"/>
    <property type="match status" value="1"/>
</dbReference>
<evidence type="ECO:0000259" key="4">
    <source>
        <dbReference type="PROSITE" id="PS50949"/>
    </source>
</evidence>
<dbReference type="KEGG" id="kox:KOX_24785"/>
<evidence type="ECO:0000256" key="2">
    <source>
        <dbReference type="ARBA" id="ARBA00023125"/>
    </source>
</evidence>
<dbReference type="Pfam" id="PF00392">
    <property type="entry name" value="GntR"/>
    <property type="match status" value="1"/>
</dbReference>
<protein>
    <submittedName>
        <fullName evidence="5">GntR family transcriptional regulator with</fullName>
    </submittedName>
</protein>
<dbReference type="SUPFAM" id="SSF64288">
    <property type="entry name" value="Chorismate lyase-like"/>
    <property type="match status" value="1"/>
</dbReference>
<evidence type="ECO:0000313" key="6">
    <source>
        <dbReference type="Proteomes" id="UP000007843"/>
    </source>
</evidence>
<evidence type="ECO:0000256" key="3">
    <source>
        <dbReference type="ARBA" id="ARBA00023163"/>
    </source>
</evidence>
<evidence type="ECO:0000313" key="5">
    <source>
        <dbReference type="EMBL" id="AEX06672.1"/>
    </source>
</evidence>
<keyword evidence="2" id="KW-0238">DNA-binding</keyword>
<dbReference type="InterPro" id="IPR050679">
    <property type="entry name" value="Bact_HTH_transcr_reg"/>
</dbReference>
<feature type="domain" description="HTH gntR-type" evidence="4">
    <location>
        <begin position="1"/>
        <end position="68"/>
    </location>
</feature>
<dbReference type="SUPFAM" id="SSF46785">
    <property type="entry name" value="Winged helix' DNA-binding domain"/>
    <property type="match status" value="1"/>
</dbReference>
<dbReference type="SMART" id="SM00345">
    <property type="entry name" value="HTH_GNTR"/>
    <property type="match status" value="1"/>
</dbReference>
<dbReference type="HOGENOM" id="CLU_063236_5_0_6"/>
<proteinExistence type="predicted"/>
<dbReference type="AlphaFoldDB" id="A0A0H3HBS4"/>
<dbReference type="PANTHER" id="PTHR44846">
    <property type="entry name" value="MANNOSYL-D-GLYCERATE TRANSPORT/METABOLISM SYSTEM REPRESSOR MNGR-RELATED"/>
    <property type="match status" value="1"/>
</dbReference>
<dbReference type="InterPro" id="IPR036390">
    <property type="entry name" value="WH_DNA-bd_sf"/>
</dbReference>
<dbReference type="Gene3D" id="3.40.1410.10">
    <property type="entry name" value="Chorismate lyase-like"/>
    <property type="match status" value="1"/>
</dbReference>
<gene>
    <name evidence="5" type="ordered locus">KOX_24785</name>
</gene>
<evidence type="ECO:0000256" key="1">
    <source>
        <dbReference type="ARBA" id="ARBA00023015"/>
    </source>
</evidence>
<dbReference type="PANTHER" id="PTHR44846:SF1">
    <property type="entry name" value="MANNOSYL-D-GLYCERATE TRANSPORT_METABOLISM SYSTEM REPRESSOR MNGR-RELATED"/>
    <property type="match status" value="1"/>
</dbReference>
<keyword evidence="1" id="KW-0805">Transcription regulation</keyword>
<dbReference type="GO" id="GO:0003700">
    <property type="term" value="F:DNA-binding transcription factor activity"/>
    <property type="evidence" value="ECO:0007669"/>
    <property type="project" value="InterPro"/>
</dbReference>
<dbReference type="InterPro" id="IPR000524">
    <property type="entry name" value="Tscrpt_reg_HTH_GntR"/>
</dbReference>
<reference evidence="5 6" key="1">
    <citation type="journal article" date="2012" name="J. Bacteriol.">
        <title>Complete genome sequence of Klebsiella oxytoca KCTC 1686, used in production of 2,3-butanediol.</title>
        <authorList>
            <person name="Shin S.H."/>
            <person name="Kim S."/>
            <person name="Kim J.Y."/>
            <person name="Lee S."/>
            <person name="Um Y."/>
            <person name="Oh M.K."/>
            <person name="Kim Y.R."/>
            <person name="Lee J."/>
            <person name="Yang K.S."/>
        </authorList>
    </citation>
    <scope>NUCLEOTIDE SEQUENCE [LARGE SCALE GENOMIC DNA]</scope>
    <source>
        <strain evidence="6">ATCC 8724 / DSM 4798 / JCM 20051 / NBRC 3318 / NRRL B-199 / KCTC 1686</strain>
    </source>
</reference>
<keyword evidence="3" id="KW-0804">Transcription</keyword>
<dbReference type="EMBL" id="CP003218">
    <property type="protein sequence ID" value="AEX06672.1"/>
    <property type="molecule type" value="Genomic_DNA"/>
</dbReference>
<dbReference type="Gene3D" id="1.10.10.10">
    <property type="entry name" value="Winged helix-like DNA-binding domain superfamily/Winged helix DNA-binding domain"/>
    <property type="match status" value="1"/>
</dbReference>
<dbReference type="InterPro" id="IPR028978">
    <property type="entry name" value="Chorismate_lyase_/UTRA_dom_sf"/>
</dbReference>
<dbReference type="Proteomes" id="UP000007843">
    <property type="component" value="Chromosome"/>
</dbReference>
<organism evidence="5 6">
    <name type="scientific">Klebsiella michiganensis (strain ATCC 8724 / DSM 4798 / JCM 20051 / NBRC 3318 / NRRL B-199 / KCTC 1686 / BUCSAV 143 / CCM 1901)</name>
    <dbReference type="NCBI Taxonomy" id="1006551"/>
    <lineage>
        <taxon>Bacteria</taxon>
        <taxon>Pseudomonadati</taxon>
        <taxon>Pseudomonadota</taxon>
        <taxon>Gammaproteobacteria</taxon>
        <taxon>Enterobacterales</taxon>
        <taxon>Enterobacteriaceae</taxon>
        <taxon>Klebsiella/Raoultella group</taxon>
        <taxon>Klebsiella</taxon>
    </lineage>
</organism>
<dbReference type="GO" id="GO:0045892">
    <property type="term" value="P:negative regulation of DNA-templated transcription"/>
    <property type="evidence" value="ECO:0007669"/>
    <property type="project" value="TreeGrafter"/>
</dbReference>
<sequence>MIYKTIADRLKNRINSDEFEVGDALPSEKALAGELQVSVMTLRKALTLLESEKLIVKRHGSGSYVARKSNYRGGELDGFNYQMHIGGVTNYRNKVIEFTMLDAPLAIAQQLKIEPGEKVYYVRRIRMIDDVPILIENSYIPVAIFPWLSVGNLERSKFNYFKKECNITILESHRSYTPVLATREQAELLQVPQNSLLLRVQSISYAHNNTIVDLSDIYQNTNKYNVKHITRR</sequence>
<dbReference type="GO" id="GO:0003677">
    <property type="term" value="F:DNA binding"/>
    <property type="evidence" value="ECO:0007669"/>
    <property type="project" value="UniProtKB-KW"/>
</dbReference>
<dbReference type="CDD" id="cd07377">
    <property type="entry name" value="WHTH_GntR"/>
    <property type="match status" value="1"/>
</dbReference>
<dbReference type="InterPro" id="IPR036388">
    <property type="entry name" value="WH-like_DNA-bd_sf"/>
</dbReference>
<accession>A0A0H3HBS4</accession>
<dbReference type="GeneID" id="66558952"/>
<dbReference type="Pfam" id="PF07702">
    <property type="entry name" value="UTRA"/>
    <property type="match status" value="1"/>
</dbReference>